<keyword evidence="3" id="KW-1185">Reference proteome</keyword>
<name>A0A330LSC4_9GAMM</name>
<evidence type="ECO:0000256" key="1">
    <source>
        <dbReference type="SAM" id="Phobius"/>
    </source>
</evidence>
<protein>
    <submittedName>
        <fullName evidence="2">Uncharacterized protein</fullName>
    </submittedName>
</protein>
<dbReference type="Proteomes" id="UP000250163">
    <property type="component" value="Chromosome MORIYA"/>
</dbReference>
<dbReference type="KEGG" id="mya:MORIYA_2405"/>
<dbReference type="EMBL" id="LS483250">
    <property type="protein sequence ID" value="SQD78881.1"/>
    <property type="molecule type" value="Genomic_DNA"/>
</dbReference>
<dbReference type="AlphaFoldDB" id="A0A330LSC4"/>
<keyword evidence="1" id="KW-0472">Membrane</keyword>
<feature type="transmembrane region" description="Helical" evidence="1">
    <location>
        <begin position="12"/>
        <end position="32"/>
    </location>
</feature>
<gene>
    <name evidence="2" type="ORF">MORIYA_2405</name>
</gene>
<sequence length="44" mass="5132">MLVSLRVANCVYKVGFLYVNPSLMILYSYTLVRSLSVYRGWLNE</sequence>
<evidence type="ECO:0000313" key="2">
    <source>
        <dbReference type="EMBL" id="SQD78881.1"/>
    </source>
</evidence>
<keyword evidence="1" id="KW-0812">Transmembrane</keyword>
<reference evidence="3" key="1">
    <citation type="submission" date="2018-05" db="EMBL/GenBank/DDBJ databases">
        <authorList>
            <person name="Cea G.-C."/>
            <person name="William W."/>
        </authorList>
    </citation>
    <scope>NUCLEOTIDE SEQUENCE [LARGE SCALE GENOMIC DNA]</scope>
    <source>
        <strain evidence="3">DB21MT 5</strain>
    </source>
</reference>
<organism evidence="2 3">
    <name type="scientific">Moritella yayanosii</name>
    <dbReference type="NCBI Taxonomy" id="69539"/>
    <lineage>
        <taxon>Bacteria</taxon>
        <taxon>Pseudomonadati</taxon>
        <taxon>Pseudomonadota</taxon>
        <taxon>Gammaproteobacteria</taxon>
        <taxon>Alteromonadales</taxon>
        <taxon>Moritellaceae</taxon>
        <taxon>Moritella</taxon>
    </lineage>
</organism>
<proteinExistence type="predicted"/>
<keyword evidence="1" id="KW-1133">Transmembrane helix</keyword>
<evidence type="ECO:0000313" key="3">
    <source>
        <dbReference type="Proteomes" id="UP000250163"/>
    </source>
</evidence>
<accession>A0A330LSC4</accession>